<protein>
    <submittedName>
        <fullName evidence="2">Uncharacterized protein</fullName>
    </submittedName>
</protein>
<evidence type="ECO:0000313" key="2">
    <source>
        <dbReference type="EMBL" id="GFE62997.1"/>
    </source>
</evidence>
<name>A0A6N6JAH9_9RHOB</name>
<evidence type="ECO:0000313" key="3">
    <source>
        <dbReference type="Proteomes" id="UP000436822"/>
    </source>
</evidence>
<comment type="caution">
    <text evidence="2">The sequence shown here is derived from an EMBL/GenBank/DDBJ whole genome shotgun (WGS) entry which is preliminary data.</text>
</comment>
<evidence type="ECO:0000256" key="1">
    <source>
        <dbReference type="SAM" id="Phobius"/>
    </source>
</evidence>
<gene>
    <name evidence="2" type="ORF">KIN_00710</name>
</gene>
<feature type="transmembrane region" description="Helical" evidence="1">
    <location>
        <begin position="32"/>
        <end position="49"/>
    </location>
</feature>
<dbReference type="Proteomes" id="UP000436822">
    <property type="component" value="Unassembled WGS sequence"/>
</dbReference>
<keyword evidence="1" id="KW-1133">Transmembrane helix</keyword>
<keyword evidence="3" id="KW-1185">Reference proteome</keyword>
<organism evidence="2 3">
    <name type="scientific">Litoreibacter roseus</name>
    <dbReference type="NCBI Taxonomy" id="2601869"/>
    <lineage>
        <taxon>Bacteria</taxon>
        <taxon>Pseudomonadati</taxon>
        <taxon>Pseudomonadota</taxon>
        <taxon>Alphaproteobacteria</taxon>
        <taxon>Rhodobacterales</taxon>
        <taxon>Roseobacteraceae</taxon>
        <taxon>Litoreibacter</taxon>
    </lineage>
</organism>
<sequence length="91" mass="9668">MGVIAIVIGGVLGSVVAVLSVLLFGLGFSDATLVYVAIGGTAVVTTLLIPRQRPQPKSLEVQISEWSQELGYIEQDVPDDQTDEIERSKVA</sequence>
<proteinExistence type="predicted"/>
<dbReference type="EMBL" id="BLJE01000001">
    <property type="protein sequence ID" value="GFE62997.1"/>
    <property type="molecule type" value="Genomic_DNA"/>
</dbReference>
<dbReference type="AlphaFoldDB" id="A0A6N6JAH9"/>
<keyword evidence="1" id="KW-0472">Membrane</keyword>
<feature type="transmembrane region" description="Helical" evidence="1">
    <location>
        <begin position="7"/>
        <end position="26"/>
    </location>
</feature>
<reference evidence="2 3" key="1">
    <citation type="submission" date="2019-12" db="EMBL/GenBank/DDBJ databases">
        <title>Litoreibacter badius sp. nov., a novel bacteriochlorophyll a-containing bacterium in the genus Litoreibacter.</title>
        <authorList>
            <person name="Kanamuro M."/>
            <person name="Takabe Y."/>
            <person name="Mori K."/>
            <person name="Takaichi S."/>
            <person name="Hanada S."/>
        </authorList>
    </citation>
    <scope>NUCLEOTIDE SEQUENCE [LARGE SCALE GENOMIC DNA]</scope>
    <source>
        <strain evidence="2 3">K6</strain>
    </source>
</reference>
<accession>A0A6N6JAH9</accession>
<keyword evidence="1" id="KW-0812">Transmembrane</keyword>